<evidence type="ECO:0000313" key="1">
    <source>
        <dbReference type="EMBL" id="XAO74395.1"/>
    </source>
</evidence>
<dbReference type="AlphaFoldDB" id="A0AAU6WPK5"/>
<keyword evidence="2" id="KW-1185">Reference proteome</keyword>
<organism evidence="1 2">
    <name type="scientific">Chryseobacterium endophyticum</name>
    <dbReference type="NCBI Taxonomy" id="1854762"/>
    <lineage>
        <taxon>Bacteria</taxon>
        <taxon>Pseudomonadati</taxon>
        <taxon>Bacteroidota</taxon>
        <taxon>Flavobacteriia</taxon>
        <taxon>Flavobacteriales</taxon>
        <taxon>Weeksellaceae</taxon>
        <taxon>Chryseobacterium group</taxon>
        <taxon>Chryseobacterium</taxon>
    </lineage>
</organism>
<proteinExistence type="predicted"/>
<gene>
    <name evidence="1" type="ORF">AAFP95_22835</name>
</gene>
<dbReference type="Proteomes" id="UP001463665">
    <property type="component" value="Chromosome"/>
</dbReference>
<accession>A0AAU6WPK5</accession>
<reference evidence="1 2" key="1">
    <citation type="submission" date="2024-04" db="EMBL/GenBank/DDBJ databases">
        <title>Genome sequencing and assembly of rice foliar adapted Chryseobacterium endophyticum OsEnb-ALM-A6.</title>
        <authorList>
            <person name="Kumar S."/>
            <person name="Javed M."/>
            <person name="Chouhan V."/>
            <person name="Charishma K."/>
            <person name="Patel A."/>
            <person name="Kumar M."/>
            <person name="Sahu K.P."/>
            <person name="Kumar A."/>
        </authorList>
    </citation>
    <scope>NUCLEOTIDE SEQUENCE [LARGE SCALE GENOMIC DNA]</scope>
    <source>
        <strain evidence="1 2">OsEnb-ALM-A6</strain>
    </source>
</reference>
<sequence>MKNIRSVTLEKYDTSGYESIDHYIYRNTEENTYVTALSLELEEDEDSQYPLEDLLDRFNLYISGFINPDRIESQHLSLEFAGDPEDLREFLKTVIGKRVYNIEMEGEDGKTYVKLVIE</sequence>
<dbReference type="RefSeq" id="WP_294198018.1">
    <property type="nucleotide sequence ID" value="NZ_CP154834.1"/>
</dbReference>
<dbReference type="EMBL" id="CP154834">
    <property type="protein sequence ID" value="XAO74395.1"/>
    <property type="molecule type" value="Genomic_DNA"/>
</dbReference>
<name>A0AAU6WPK5_9FLAO</name>
<protein>
    <recommendedName>
        <fullName evidence="3">DUF3219 family protein</fullName>
    </recommendedName>
</protein>
<evidence type="ECO:0000313" key="2">
    <source>
        <dbReference type="Proteomes" id="UP001463665"/>
    </source>
</evidence>
<evidence type="ECO:0008006" key="3">
    <source>
        <dbReference type="Google" id="ProtNLM"/>
    </source>
</evidence>